<sequence length="161" mass="18618">MQHMKLTQEVDLTISHHQIQVRSRDFDEELCQWGEINIKQGAVIHPGYLTFDPIPDDAFGAWVKLALKETFTEDPNTERRMVVPFDVLDPGKLELLSVMSNAVIKLPLEEGRYALYFEICEDEEVYYRLTFVREGEDVRARFLMDDEWGGRAGEALAEGYC</sequence>
<dbReference type="Proteomes" id="UP000036932">
    <property type="component" value="Unassembled WGS sequence"/>
</dbReference>
<comment type="caution">
    <text evidence="1">The sequence shown here is derived from an EMBL/GenBank/DDBJ whole genome shotgun (WGS) entry which is preliminary data.</text>
</comment>
<reference evidence="2" key="1">
    <citation type="submission" date="2015-08" db="EMBL/GenBank/DDBJ databases">
        <title>Genome sequencing project for genomic taxonomy and phylogenomics of Bacillus-like bacteria.</title>
        <authorList>
            <person name="Liu B."/>
            <person name="Wang J."/>
            <person name="Zhu Y."/>
            <person name="Liu G."/>
            <person name="Chen Q."/>
            <person name="Chen Z."/>
            <person name="Lan J."/>
            <person name="Che J."/>
            <person name="Ge C."/>
            <person name="Shi H."/>
            <person name="Pan Z."/>
            <person name="Liu X."/>
        </authorList>
    </citation>
    <scope>NUCLEOTIDE SEQUENCE [LARGE SCALE GENOMIC DNA]</scope>
    <source>
        <strain evidence="2">FJAT-22460</strain>
    </source>
</reference>
<dbReference type="InterPro" id="IPR020354">
    <property type="entry name" value="Competence_nuclease_inhibitor"/>
</dbReference>
<dbReference type="EMBL" id="LIUT01000006">
    <property type="protein sequence ID" value="KOR76700.1"/>
    <property type="molecule type" value="Genomic_DNA"/>
</dbReference>
<dbReference type="Pfam" id="PF11033">
    <property type="entry name" value="ComJ"/>
    <property type="match status" value="1"/>
</dbReference>
<proteinExistence type="predicted"/>
<accession>A0A0M1N3V2</accession>
<dbReference type="PATRIC" id="fig|1705565.3.peg.603"/>
<evidence type="ECO:0008006" key="3">
    <source>
        <dbReference type="Google" id="ProtNLM"/>
    </source>
</evidence>
<evidence type="ECO:0000313" key="1">
    <source>
        <dbReference type="EMBL" id="KOR76700.1"/>
    </source>
</evidence>
<dbReference type="Gene3D" id="2.60.34.30">
    <property type="entry name" value="Competence, DNA-entry nuclease inhibitor, ComJ"/>
    <property type="match status" value="1"/>
</dbReference>
<dbReference type="RefSeq" id="WP_054404589.1">
    <property type="nucleotide sequence ID" value="NZ_LIUT01000006.1"/>
</dbReference>
<name>A0A0M1N3V2_9BACL</name>
<evidence type="ECO:0000313" key="2">
    <source>
        <dbReference type="Proteomes" id="UP000036932"/>
    </source>
</evidence>
<organism evidence="1 2">
    <name type="scientific">Paenibacillus solani</name>
    <dbReference type="NCBI Taxonomy" id="1705565"/>
    <lineage>
        <taxon>Bacteria</taxon>
        <taxon>Bacillati</taxon>
        <taxon>Bacillota</taxon>
        <taxon>Bacilli</taxon>
        <taxon>Bacillales</taxon>
        <taxon>Paenibacillaceae</taxon>
        <taxon>Paenibacillus</taxon>
    </lineage>
</organism>
<keyword evidence="2" id="KW-1185">Reference proteome</keyword>
<dbReference type="InterPro" id="IPR038691">
    <property type="entry name" value="ComJ_sf"/>
</dbReference>
<protein>
    <recommendedName>
        <fullName evidence="3">Competence protein J (ComJ)</fullName>
    </recommendedName>
</protein>
<dbReference type="AlphaFoldDB" id="A0A0M1N3V2"/>
<dbReference type="OrthoDB" id="5114501at2"/>
<gene>
    <name evidence="1" type="ORF">AM231_22395</name>
</gene>